<comment type="similarity">
    <text evidence="4">Belongs to the TRAFAC class translation factor GTPase superfamily. Bms1-like GTPase family. TSR1 subfamily.</text>
</comment>
<accession>A0A3N4M291</accession>
<feature type="compositionally biased region" description="Basic residues" evidence="5">
    <location>
        <begin position="1"/>
        <end position="20"/>
    </location>
</feature>
<feature type="domain" description="Bms1-type G" evidence="6">
    <location>
        <begin position="84"/>
        <end position="244"/>
    </location>
</feature>
<dbReference type="PANTHER" id="PTHR12858:SF1">
    <property type="entry name" value="PRE-RRNA-PROCESSING PROTEIN TSR1 HOMOLOG"/>
    <property type="match status" value="1"/>
</dbReference>
<protein>
    <submittedName>
        <fullName evidence="7">DUF663-domain-containing protein</fullName>
    </submittedName>
</protein>
<dbReference type="GO" id="GO:0000462">
    <property type="term" value="P:maturation of SSU-rRNA from tricistronic rRNA transcript (SSU-rRNA, 5.8S rRNA, LSU-rRNA)"/>
    <property type="evidence" value="ECO:0007669"/>
    <property type="project" value="TreeGrafter"/>
</dbReference>
<dbReference type="GO" id="GO:0005525">
    <property type="term" value="F:GTP binding"/>
    <property type="evidence" value="ECO:0007669"/>
    <property type="project" value="TreeGrafter"/>
</dbReference>
<dbReference type="OrthoDB" id="119302at2759"/>
<dbReference type="SMART" id="SM00785">
    <property type="entry name" value="AARP2CN"/>
    <property type="match status" value="1"/>
</dbReference>
<dbReference type="Pfam" id="PF22298">
    <property type="entry name" value="Tsr1_G-like"/>
    <property type="match status" value="1"/>
</dbReference>
<dbReference type="Gene3D" id="3.40.50.300">
    <property type="entry name" value="P-loop containing nucleotide triphosphate hydrolases"/>
    <property type="match status" value="1"/>
</dbReference>
<reference evidence="7 8" key="1">
    <citation type="journal article" date="2018" name="Nat. Ecol. Evol.">
        <title>Pezizomycetes genomes reveal the molecular basis of ectomycorrhizal truffle lifestyle.</title>
        <authorList>
            <person name="Murat C."/>
            <person name="Payen T."/>
            <person name="Noel B."/>
            <person name="Kuo A."/>
            <person name="Morin E."/>
            <person name="Chen J."/>
            <person name="Kohler A."/>
            <person name="Krizsan K."/>
            <person name="Balestrini R."/>
            <person name="Da Silva C."/>
            <person name="Montanini B."/>
            <person name="Hainaut M."/>
            <person name="Levati E."/>
            <person name="Barry K.W."/>
            <person name="Belfiori B."/>
            <person name="Cichocki N."/>
            <person name="Clum A."/>
            <person name="Dockter R.B."/>
            <person name="Fauchery L."/>
            <person name="Guy J."/>
            <person name="Iotti M."/>
            <person name="Le Tacon F."/>
            <person name="Lindquist E.A."/>
            <person name="Lipzen A."/>
            <person name="Malagnac F."/>
            <person name="Mello A."/>
            <person name="Molinier V."/>
            <person name="Miyauchi S."/>
            <person name="Poulain J."/>
            <person name="Riccioni C."/>
            <person name="Rubini A."/>
            <person name="Sitrit Y."/>
            <person name="Splivallo R."/>
            <person name="Traeger S."/>
            <person name="Wang M."/>
            <person name="Zifcakova L."/>
            <person name="Wipf D."/>
            <person name="Zambonelli A."/>
            <person name="Paolocci F."/>
            <person name="Nowrousian M."/>
            <person name="Ottonello S."/>
            <person name="Baldrian P."/>
            <person name="Spatafora J.W."/>
            <person name="Henrissat B."/>
            <person name="Nagy L.G."/>
            <person name="Aury J.M."/>
            <person name="Wincker P."/>
            <person name="Grigoriev I.V."/>
            <person name="Bonfante P."/>
            <person name="Martin F.M."/>
        </authorList>
    </citation>
    <scope>NUCLEOTIDE SEQUENCE [LARGE SCALE GENOMIC DNA]</scope>
    <source>
        <strain evidence="7 8">ATCC MYA-4762</strain>
    </source>
</reference>
<organism evidence="7 8">
    <name type="scientific">Terfezia boudieri ATCC MYA-4762</name>
    <dbReference type="NCBI Taxonomy" id="1051890"/>
    <lineage>
        <taxon>Eukaryota</taxon>
        <taxon>Fungi</taxon>
        <taxon>Dikarya</taxon>
        <taxon>Ascomycota</taxon>
        <taxon>Pezizomycotina</taxon>
        <taxon>Pezizomycetes</taxon>
        <taxon>Pezizales</taxon>
        <taxon>Pezizaceae</taxon>
        <taxon>Terfezia</taxon>
    </lineage>
</organism>
<dbReference type="AlphaFoldDB" id="A0A3N4M291"/>
<keyword evidence="3" id="KW-0539">Nucleus</keyword>
<dbReference type="PROSITE" id="PS51714">
    <property type="entry name" value="G_BMS1"/>
    <property type="match status" value="1"/>
</dbReference>
<feature type="region of interest" description="Disordered" evidence="5">
    <location>
        <begin position="1"/>
        <end position="52"/>
    </location>
</feature>
<keyword evidence="8" id="KW-1185">Reference proteome</keyword>
<dbReference type="GO" id="GO:0000479">
    <property type="term" value="P:endonucleolytic cleavage of tricistronic rRNA transcript (SSU-rRNA, 5.8S rRNA, LSU-rRNA)"/>
    <property type="evidence" value="ECO:0007669"/>
    <property type="project" value="TreeGrafter"/>
</dbReference>
<feature type="compositionally biased region" description="Basic and acidic residues" evidence="5">
    <location>
        <begin position="426"/>
        <end position="441"/>
    </location>
</feature>
<dbReference type="PANTHER" id="PTHR12858">
    <property type="entry name" value="RIBOSOME BIOGENESIS PROTEIN"/>
    <property type="match status" value="1"/>
</dbReference>
<dbReference type="GO" id="GO:0005730">
    <property type="term" value="C:nucleolus"/>
    <property type="evidence" value="ECO:0007669"/>
    <property type="project" value="UniProtKB-SubCell"/>
</dbReference>
<sequence length="821" mass="92071">MVAAGHHHRSTTKSSHKPFKSRYATKGSLKAKAKGKTEETSTRKTPHQQFLSKLERRNKARQIAANKHRDVLRAGKVFDGRRGAARIISIIPLCADGDAADAARKLNGSLDIALNIPTSGVITVGIERFKQKVQYVIPPRQDFLAVLDACKLADFVIFILSAKEEVDNHGESLLRAIESQGVSNVVTVVQHLDTVEPAKRRPDVKKSLLSFISHFFPTTVKVHSLDALQEAQNVIRSLCTQNPKGIRWRDSRSYLLAEEVRWDEREGLIVGGTVRGKGLKADRLVHIPGYGDYQVEKICAWAQEENLSKSADDMVMDTDAPSTELEVLEVPTAAQDDLTELALEEDVMRDVEMDDSMSIATSVHTTNPQSVLLDDHYYFEEKEDERYIRPRRLPKGTSNYQAAWILDSDFEESDMEDVEEDEDGDVGMRDGDSNGEEPRPEDGEEGLAGESKSMYAPTEFGDDTKSEMFLDPSPEQEAEQIQAFRSRQKDAAEDFEFPDEIELPPNVLARERLARYRGLKSLRSSKWETAPDLPHQPALWDRLAQIQNYAATRKKVLNEALVGGVTVGTRVLIYIRNGPRELAEQKPNVVAVYSLLRHEHKKAMVHFSVMPTISGTISTNGEDNEEVDPKDPNSLTANPVKSKDPLIIQCGPRRMHINPLFSSSSAPTKNDVYKFEKYLHPARTTIATVIAPLTFGSVPVLYFRPSAECPTNPTMHLLATGTSLPPTPRIIAKRIVLTGHPYKIHKRLVTVRFMFFNKEDVNYFKPVQLYTKRGRSGYIKESLGTHGWFKATFDGGIGAMDAVAMSLYKRVWPREAVPFKL</sequence>
<dbReference type="InterPro" id="IPR012948">
    <property type="entry name" value="AARP2CN"/>
</dbReference>
<feature type="region of interest" description="Disordered" evidence="5">
    <location>
        <begin position="616"/>
        <end position="638"/>
    </location>
</feature>
<dbReference type="GO" id="GO:0030688">
    <property type="term" value="C:preribosome, small subunit precursor"/>
    <property type="evidence" value="ECO:0007669"/>
    <property type="project" value="TreeGrafter"/>
</dbReference>
<dbReference type="Proteomes" id="UP000267821">
    <property type="component" value="Unassembled WGS sequence"/>
</dbReference>
<dbReference type="Pfam" id="PF04950">
    <property type="entry name" value="RIBIOP_C"/>
    <property type="match status" value="2"/>
</dbReference>
<evidence type="ECO:0000256" key="2">
    <source>
        <dbReference type="ARBA" id="ARBA00022517"/>
    </source>
</evidence>
<dbReference type="SMART" id="SM01362">
    <property type="entry name" value="DUF663"/>
    <property type="match status" value="1"/>
</dbReference>
<gene>
    <name evidence="7" type="ORF">L211DRAFT_855650</name>
</gene>
<evidence type="ECO:0000256" key="4">
    <source>
        <dbReference type="ARBA" id="ARBA00038288"/>
    </source>
</evidence>
<dbReference type="GO" id="GO:0034511">
    <property type="term" value="F:U3 snoRNA binding"/>
    <property type="evidence" value="ECO:0007669"/>
    <property type="project" value="TreeGrafter"/>
</dbReference>
<dbReference type="InterPro" id="IPR027417">
    <property type="entry name" value="P-loop_NTPase"/>
</dbReference>
<evidence type="ECO:0000256" key="3">
    <source>
        <dbReference type="ARBA" id="ARBA00023242"/>
    </source>
</evidence>
<dbReference type="STRING" id="1051890.A0A3N4M291"/>
<feature type="region of interest" description="Disordered" evidence="5">
    <location>
        <begin position="406"/>
        <end position="491"/>
    </location>
</feature>
<keyword evidence="2" id="KW-0690">Ribosome biogenesis</keyword>
<comment type="subcellular location">
    <subcellularLocation>
        <location evidence="1">Nucleus</location>
        <location evidence="1">Nucleolus</location>
    </subcellularLocation>
</comment>
<dbReference type="InParanoid" id="A0A3N4M291"/>
<dbReference type="EMBL" id="ML121530">
    <property type="protein sequence ID" value="RPB27989.1"/>
    <property type="molecule type" value="Genomic_DNA"/>
</dbReference>
<dbReference type="InterPro" id="IPR030387">
    <property type="entry name" value="G_Bms1/Tsr1_dom"/>
</dbReference>
<evidence type="ECO:0000256" key="5">
    <source>
        <dbReference type="SAM" id="MobiDB-lite"/>
    </source>
</evidence>
<dbReference type="Pfam" id="PF08142">
    <property type="entry name" value="AARP2CN"/>
    <property type="match status" value="1"/>
</dbReference>
<evidence type="ECO:0000313" key="8">
    <source>
        <dbReference type="Proteomes" id="UP000267821"/>
    </source>
</evidence>
<dbReference type="InterPro" id="IPR039761">
    <property type="entry name" value="Bms1/Tsr1"/>
</dbReference>
<evidence type="ECO:0000259" key="6">
    <source>
        <dbReference type="PROSITE" id="PS51714"/>
    </source>
</evidence>
<dbReference type="FunCoup" id="A0A3N4M291">
    <property type="interactions" value="1011"/>
</dbReference>
<proteinExistence type="inferred from homology"/>
<dbReference type="InterPro" id="IPR007034">
    <property type="entry name" value="BMS1_TSR1_C"/>
</dbReference>
<dbReference type="GO" id="GO:0003924">
    <property type="term" value="F:GTPase activity"/>
    <property type="evidence" value="ECO:0007669"/>
    <property type="project" value="TreeGrafter"/>
</dbReference>
<evidence type="ECO:0000256" key="1">
    <source>
        <dbReference type="ARBA" id="ARBA00004604"/>
    </source>
</evidence>
<feature type="compositionally biased region" description="Acidic residues" evidence="5">
    <location>
        <begin position="408"/>
        <end position="425"/>
    </location>
</feature>
<evidence type="ECO:0000313" key="7">
    <source>
        <dbReference type="EMBL" id="RPB27989.1"/>
    </source>
</evidence>
<name>A0A3N4M291_9PEZI</name>